<dbReference type="RefSeq" id="WP_086349201.1">
    <property type="nucleotide sequence ID" value="NZ_CP147247.1"/>
</dbReference>
<dbReference type="OrthoDB" id="2571246at2"/>
<organism evidence="2">
    <name type="scientific">Candidatus Enterococcus clewellii</name>
    <dbReference type="NCBI Taxonomy" id="1834193"/>
    <lineage>
        <taxon>Bacteria</taxon>
        <taxon>Bacillati</taxon>
        <taxon>Bacillota</taxon>
        <taxon>Bacilli</taxon>
        <taxon>Lactobacillales</taxon>
        <taxon>Enterococcaceae</taxon>
        <taxon>Enterococcus</taxon>
    </lineage>
</organism>
<dbReference type="InterPro" id="IPR000652">
    <property type="entry name" value="Triosephosphate_isomerase"/>
</dbReference>
<dbReference type="Gene3D" id="3.20.20.70">
    <property type="entry name" value="Aldolase class I"/>
    <property type="match status" value="1"/>
</dbReference>
<reference evidence="3" key="3">
    <citation type="submission" date="2024-03" db="EMBL/GenBank/DDBJ databases">
        <title>The Genome Sequence of Enterococcus sp. DIV0242b.</title>
        <authorList>
            <consortium name="The Broad Institute Genomics Platform"/>
            <consortium name="The Broad Institute Microbial Omics Core"/>
            <consortium name="The Broad Institute Genomic Center for Infectious Diseases"/>
            <person name="Earl A."/>
            <person name="Manson A."/>
            <person name="Gilmore M."/>
            <person name="Schwartman J."/>
            <person name="Shea T."/>
            <person name="Abouelleil A."/>
            <person name="Cao P."/>
            <person name="Chapman S."/>
            <person name="Cusick C."/>
            <person name="Young S."/>
            <person name="Neafsey D."/>
            <person name="Nusbaum C."/>
            <person name="Birren B."/>
        </authorList>
    </citation>
    <scope>NUCLEOTIDE SEQUENCE</scope>
    <source>
        <strain evidence="3">9E7_DIV0242</strain>
    </source>
</reference>
<keyword evidence="1 3" id="KW-0413">Isomerase</keyword>
<name>A0A242K7M1_9ENTE</name>
<evidence type="ECO:0000256" key="1">
    <source>
        <dbReference type="ARBA" id="ARBA00023235"/>
    </source>
</evidence>
<dbReference type="PROSITE" id="PS51440">
    <property type="entry name" value="TIM_2"/>
    <property type="match status" value="1"/>
</dbReference>
<sequence>MKRKLRSPFFVVNPKAYLYGKEALELAKVADEVSERTGIDVLFTVQHIDAAAVRESTKHLFITVQHLDGIEVGRGMGYILPEALAEAAVDATFLNHAEHQMELGELVQAIRRANEVGILTIACADSIEEAKAIATLGPDVMVCEPTALIGTGEASDDTYKEATNKAVRAIDSTILLLQAAGISTVKDVENALLSGADGTGGTSGIVCAEDPAGIMVEMIEKVAEFKGKQGEE</sequence>
<evidence type="ECO:0000313" key="3">
    <source>
        <dbReference type="EMBL" id="WYJ92237.1"/>
    </source>
</evidence>
<proteinExistence type="predicted"/>
<dbReference type="Proteomes" id="UP000195141">
    <property type="component" value="Chromosome"/>
</dbReference>
<dbReference type="InterPro" id="IPR013785">
    <property type="entry name" value="Aldolase_TIM"/>
</dbReference>
<reference evidence="2" key="1">
    <citation type="submission" date="2017-05" db="EMBL/GenBank/DDBJ databases">
        <title>The Genome Sequence of Enterococcus sp. 9E7_DIV0242.</title>
        <authorList>
            <consortium name="The Broad Institute Genomics Platform"/>
            <consortium name="The Broad Institute Genomic Center for Infectious Diseases"/>
            <person name="Earl A."/>
            <person name="Manson A."/>
            <person name="Schwartman J."/>
            <person name="Gilmore M."/>
            <person name="Abouelleil A."/>
            <person name="Cao P."/>
            <person name="Chapman S."/>
            <person name="Cusick C."/>
            <person name="Shea T."/>
            <person name="Young S."/>
            <person name="Neafsey D."/>
            <person name="Nusbaum C."/>
            <person name="Birren B."/>
        </authorList>
    </citation>
    <scope>NUCLEOTIDE SEQUENCE [LARGE SCALE GENOMIC DNA]</scope>
    <source>
        <strain evidence="2">9E7_DIV0242</strain>
    </source>
</reference>
<dbReference type="EMBL" id="CP147247">
    <property type="protein sequence ID" value="WYJ92237.1"/>
    <property type="molecule type" value="Genomic_DNA"/>
</dbReference>
<dbReference type="AlphaFoldDB" id="A0A242K7M1"/>
<keyword evidence="4" id="KW-1185">Reference proteome</keyword>
<dbReference type="NCBIfam" id="NF003302">
    <property type="entry name" value="PRK04302.1"/>
    <property type="match status" value="1"/>
</dbReference>
<gene>
    <name evidence="2" type="ORF">A5888_002139</name>
    <name evidence="3" type="ORF">A5888_004010</name>
</gene>
<accession>A0A242K7M1</accession>
<evidence type="ECO:0000313" key="2">
    <source>
        <dbReference type="EMBL" id="OTP15925.1"/>
    </source>
</evidence>
<protein>
    <submittedName>
        <fullName evidence="3">Triosephosphate isomerase (TIM)</fullName>
    </submittedName>
</protein>
<dbReference type="GO" id="GO:0004807">
    <property type="term" value="F:triose-phosphate isomerase activity"/>
    <property type="evidence" value="ECO:0007669"/>
    <property type="project" value="InterPro"/>
</dbReference>
<dbReference type="SUPFAM" id="SSF51351">
    <property type="entry name" value="Triosephosphate isomerase (TIM)"/>
    <property type="match status" value="1"/>
</dbReference>
<evidence type="ECO:0000313" key="4">
    <source>
        <dbReference type="Proteomes" id="UP000195141"/>
    </source>
</evidence>
<dbReference type="EMBL" id="NGMM01000003">
    <property type="protein sequence ID" value="OTP15925.1"/>
    <property type="molecule type" value="Genomic_DNA"/>
</dbReference>
<reference evidence="3" key="2">
    <citation type="submission" date="2017-05" db="EMBL/GenBank/DDBJ databases">
        <authorList>
            <consortium name="The Broad Institute Genomics Platform"/>
            <consortium name="The Broad Institute Genomic Center for Infectious Diseases"/>
            <person name="Earl A."/>
            <person name="Manson A."/>
            <person name="Schwartman J."/>
            <person name="Gilmore M."/>
            <person name="Abouelleil A."/>
            <person name="Cao P."/>
            <person name="Chapman S."/>
            <person name="Cusick C."/>
            <person name="Shea T."/>
            <person name="Young S."/>
            <person name="Neafsey D."/>
            <person name="Nusbaum C."/>
            <person name="Birren B."/>
        </authorList>
    </citation>
    <scope>NUCLEOTIDE SEQUENCE</scope>
    <source>
        <strain evidence="3">9E7_DIV0242</strain>
    </source>
</reference>
<dbReference type="Pfam" id="PF00121">
    <property type="entry name" value="TIM"/>
    <property type="match status" value="1"/>
</dbReference>
<dbReference type="InterPro" id="IPR035990">
    <property type="entry name" value="TIM_sf"/>
</dbReference>